<dbReference type="Gene3D" id="3.55.50.30">
    <property type="match status" value="1"/>
</dbReference>
<dbReference type="Pfam" id="PF16220">
    <property type="entry name" value="DUF4880"/>
    <property type="match status" value="1"/>
</dbReference>
<dbReference type="Proteomes" id="UP001057520">
    <property type="component" value="Chromosome"/>
</dbReference>
<dbReference type="PANTHER" id="PTHR30273:SF2">
    <property type="entry name" value="PROTEIN FECR"/>
    <property type="match status" value="1"/>
</dbReference>
<evidence type="ECO:0000313" key="4">
    <source>
        <dbReference type="Proteomes" id="UP001057520"/>
    </source>
</evidence>
<dbReference type="EMBL" id="CP096040">
    <property type="protein sequence ID" value="USQ98112.1"/>
    <property type="molecule type" value="Genomic_DNA"/>
</dbReference>
<feature type="domain" description="FecR N-terminal" evidence="2">
    <location>
        <begin position="18"/>
        <end position="55"/>
    </location>
</feature>
<name>A0ABY5A1K1_9CAUL</name>
<keyword evidence="1" id="KW-0812">Transmembrane</keyword>
<evidence type="ECO:0000259" key="2">
    <source>
        <dbReference type="Pfam" id="PF16220"/>
    </source>
</evidence>
<dbReference type="PIRSF" id="PIRSF018266">
    <property type="entry name" value="FecR"/>
    <property type="match status" value="1"/>
</dbReference>
<dbReference type="PANTHER" id="PTHR30273">
    <property type="entry name" value="PERIPLASMIC SIGNAL SENSOR AND SIGMA FACTOR ACTIVATOR FECR-RELATED"/>
    <property type="match status" value="1"/>
</dbReference>
<keyword evidence="1" id="KW-1133">Transmembrane helix</keyword>
<organism evidence="3 4">
    <name type="scientific">Caulobacter segnis</name>
    <dbReference type="NCBI Taxonomy" id="88688"/>
    <lineage>
        <taxon>Bacteria</taxon>
        <taxon>Pseudomonadati</taxon>
        <taxon>Pseudomonadota</taxon>
        <taxon>Alphaproteobacteria</taxon>
        <taxon>Caulobacterales</taxon>
        <taxon>Caulobacteraceae</taxon>
        <taxon>Caulobacter</taxon>
    </lineage>
</organism>
<protein>
    <submittedName>
        <fullName evidence="3">DUF4880 domain-containing protein</fullName>
    </submittedName>
</protein>
<reference evidence="3 4" key="1">
    <citation type="submission" date="2022-04" db="EMBL/GenBank/DDBJ databases">
        <title>Genome sequence of soybean root-associated Caulobacter segnis RL271.</title>
        <authorList>
            <person name="Longley R."/>
            <person name="Bonito G."/>
            <person name="Trigodet F."/>
            <person name="Crosson S."/>
            <person name="Fiebig A."/>
        </authorList>
    </citation>
    <scope>NUCLEOTIDE SEQUENCE [LARGE SCALE GENOMIC DNA]</scope>
    <source>
        <strain evidence="3 4">RL271</strain>
    </source>
</reference>
<dbReference type="InterPro" id="IPR012373">
    <property type="entry name" value="Ferrdict_sens_TM"/>
</dbReference>
<proteinExistence type="predicted"/>
<evidence type="ECO:0000256" key="1">
    <source>
        <dbReference type="SAM" id="Phobius"/>
    </source>
</evidence>
<gene>
    <name evidence="3" type="ORF">MZV50_11450</name>
</gene>
<evidence type="ECO:0000313" key="3">
    <source>
        <dbReference type="EMBL" id="USQ98112.1"/>
    </source>
</evidence>
<accession>A0ABY5A1K1</accession>
<sequence length="319" mass="33827">MFEKRRASEETGSDPVLRAAAQWLARADLGTLDEAAFERWRTEDPRHALAFIRVSDAARRAAADGAEAPAVKRSRKVDPTRRGAIAAGLAVFSLGGGALIAGKVNARDRASTPVGGMRHVDLAGAGGLTLNTDSAASWKSGHEGLRLWLERGEIALDIAANARPVHLKGGPVGARLGPGRYNARLREGLLDLVVLKGEASAEGISASPSATPVRGPTALALTPERPLARPLSEQDIAAVLAWRSGEILFVDEPLSSAIEEYNRHLVRKIVLADPQLAGLRVGGRFVADDPSAFLLALETTMNVRVTPSQQVMLLSLKNS</sequence>
<keyword evidence="1" id="KW-0472">Membrane</keyword>
<feature type="transmembrane region" description="Helical" evidence="1">
    <location>
        <begin position="83"/>
        <end position="102"/>
    </location>
</feature>
<keyword evidence="4" id="KW-1185">Reference proteome</keyword>
<dbReference type="InterPro" id="IPR032623">
    <property type="entry name" value="FecR_N"/>
</dbReference>